<evidence type="ECO:0000313" key="1">
    <source>
        <dbReference type="EMBL" id="MBB3185947.1"/>
    </source>
</evidence>
<proteinExistence type="predicted"/>
<accession>A0A7W5DN95</accession>
<dbReference type="RefSeq" id="WP_183411888.1">
    <property type="nucleotide sequence ID" value="NZ_JACHYB010000001.1"/>
</dbReference>
<organism evidence="1 2">
    <name type="scientific">Microbacter margulisiae</name>
    <dbReference type="NCBI Taxonomy" id="1350067"/>
    <lineage>
        <taxon>Bacteria</taxon>
        <taxon>Pseudomonadati</taxon>
        <taxon>Bacteroidota</taxon>
        <taxon>Bacteroidia</taxon>
        <taxon>Bacteroidales</taxon>
        <taxon>Porphyromonadaceae</taxon>
        <taxon>Microbacter</taxon>
    </lineage>
</organism>
<dbReference type="AlphaFoldDB" id="A0A7W5DN95"/>
<dbReference type="Gene3D" id="3.40.50.1000">
    <property type="entry name" value="HAD superfamily/HAD-like"/>
    <property type="match status" value="1"/>
</dbReference>
<dbReference type="InterPro" id="IPR023214">
    <property type="entry name" value="HAD_sf"/>
</dbReference>
<evidence type="ECO:0000313" key="2">
    <source>
        <dbReference type="Proteomes" id="UP000544222"/>
    </source>
</evidence>
<gene>
    <name evidence="1" type="ORF">FHX64_000110</name>
</gene>
<reference evidence="1 2" key="1">
    <citation type="submission" date="2020-08" db="EMBL/GenBank/DDBJ databases">
        <title>Genomic Encyclopedia of Type Strains, Phase IV (KMG-IV): sequencing the most valuable type-strain genomes for metagenomic binning, comparative biology and taxonomic classification.</title>
        <authorList>
            <person name="Goeker M."/>
        </authorList>
    </citation>
    <scope>NUCLEOTIDE SEQUENCE [LARGE SCALE GENOMIC DNA]</scope>
    <source>
        <strain evidence="1 2">DSM 27471</strain>
    </source>
</reference>
<dbReference type="InterPro" id="IPR016769">
    <property type="entry name" value="Phage_SP01_Orf1"/>
</dbReference>
<dbReference type="PIRSF" id="PIRSF020079">
    <property type="entry name" value="UCP020079"/>
    <property type="match status" value="1"/>
</dbReference>
<comment type="caution">
    <text evidence="1">The sequence shown here is derived from an EMBL/GenBank/DDBJ whole genome shotgun (WGS) entry which is preliminary data.</text>
</comment>
<dbReference type="InterPro" id="IPR036412">
    <property type="entry name" value="HAD-like_sf"/>
</dbReference>
<dbReference type="SUPFAM" id="SSF56784">
    <property type="entry name" value="HAD-like"/>
    <property type="match status" value="1"/>
</dbReference>
<dbReference type="EMBL" id="JACHYB010000001">
    <property type="protein sequence ID" value="MBB3185947.1"/>
    <property type="molecule type" value="Genomic_DNA"/>
</dbReference>
<protein>
    <recommendedName>
        <fullName evidence="3">Hydrolase</fullName>
    </recommendedName>
</protein>
<dbReference type="NCBIfam" id="NF046079">
    <property type="entry name" value="HAD_phos_BT0820"/>
    <property type="match status" value="1"/>
</dbReference>
<name>A0A7W5DN95_9PORP</name>
<dbReference type="Proteomes" id="UP000544222">
    <property type="component" value="Unassembled WGS sequence"/>
</dbReference>
<sequence>MIIAVDFDGTIVEHAYPKIGKEIPFAIDVLKRLQREEYHQLILWSVREGTLLDEAVAFCRSRGLEFYAVNSNYPEEDHREGTAPRKLAADMFIDDRNLGGLPDWGIIYRMIKFGETREEAADSASTEYRKKKKRNLLNRIGNRL</sequence>
<evidence type="ECO:0008006" key="3">
    <source>
        <dbReference type="Google" id="ProtNLM"/>
    </source>
</evidence>
<keyword evidence="2" id="KW-1185">Reference proteome</keyword>